<gene>
    <name evidence="1" type="ORF">FC64_GL000772</name>
</gene>
<dbReference type="InterPro" id="IPR006944">
    <property type="entry name" value="Phage/GTA_portal"/>
</dbReference>
<dbReference type="Proteomes" id="UP000051291">
    <property type="component" value="Unassembled WGS sequence"/>
</dbReference>
<dbReference type="InterPro" id="IPR006427">
    <property type="entry name" value="Portal_HK97"/>
</dbReference>
<dbReference type="EMBL" id="AYYZ01000025">
    <property type="protein sequence ID" value="KRM52346.1"/>
    <property type="molecule type" value="Genomic_DNA"/>
</dbReference>
<evidence type="ECO:0000313" key="2">
    <source>
        <dbReference type="Proteomes" id="UP000051291"/>
    </source>
</evidence>
<dbReference type="Pfam" id="PF04860">
    <property type="entry name" value="Phage_portal"/>
    <property type="match status" value="1"/>
</dbReference>
<keyword evidence="2" id="KW-1185">Reference proteome</keyword>
<dbReference type="AlphaFoldDB" id="A0A0R1ZDD1"/>
<proteinExistence type="predicted"/>
<evidence type="ECO:0000313" key="1">
    <source>
        <dbReference type="EMBL" id="KRM52346.1"/>
    </source>
</evidence>
<dbReference type="NCBIfam" id="TIGR01537">
    <property type="entry name" value="portal_HK97"/>
    <property type="match status" value="1"/>
</dbReference>
<comment type="caution">
    <text evidence="1">The sequence shown here is derived from an EMBL/GenBank/DDBJ whole genome shotgun (WGS) entry which is preliminary data.</text>
</comment>
<organism evidence="1 2">
    <name type="scientific">Ligilactobacillus araffinosus DSM 20653</name>
    <dbReference type="NCBI Taxonomy" id="1423820"/>
    <lineage>
        <taxon>Bacteria</taxon>
        <taxon>Bacillati</taxon>
        <taxon>Bacillota</taxon>
        <taxon>Bacilli</taxon>
        <taxon>Lactobacillales</taxon>
        <taxon>Lactobacillaceae</taxon>
        <taxon>Ligilactobacillus</taxon>
    </lineage>
</organism>
<dbReference type="RefSeq" id="WP_057906698.1">
    <property type="nucleotide sequence ID" value="NZ_AYYZ01000025.1"/>
</dbReference>
<name>A0A0R1ZDD1_9LACO</name>
<dbReference type="STRING" id="1423820.FC64_GL000772"/>
<protein>
    <submittedName>
        <fullName evidence="1">Phage-related portal protein</fullName>
    </submittedName>
</protein>
<reference evidence="1 2" key="1">
    <citation type="journal article" date="2015" name="Genome Announc.">
        <title>Expanding the biotechnology potential of lactobacilli through comparative genomics of 213 strains and associated genera.</title>
        <authorList>
            <person name="Sun Z."/>
            <person name="Harris H.M."/>
            <person name="McCann A."/>
            <person name="Guo C."/>
            <person name="Argimon S."/>
            <person name="Zhang W."/>
            <person name="Yang X."/>
            <person name="Jeffery I.B."/>
            <person name="Cooney J.C."/>
            <person name="Kagawa T.F."/>
            <person name="Liu W."/>
            <person name="Song Y."/>
            <person name="Salvetti E."/>
            <person name="Wrobel A."/>
            <person name="Rasinkangas P."/>
            <person name="Parkhill J."/>
            <person name="Rea M.C."/>
            <person name="O'Sullivan O."/>
            <person name="Ritari J."/>
            <person name="Douillard F.P."/>
            <person name="Paul Ross R."/>
            <person name="Yang R."/>
            <person name="Briner A.E."/>
            <person name="Felis G.E."/>
            <person name="de Vos W.M."/>
            <person name="Barrangou R."/>
            <person name="Klaenhammer T.R."/>
            <person name="Caufield P.W."/>
            <person name="Cui Y."/>
            <person name="Zhang H."/>
            <person name="O'Toole P.W."/>
        </authorList>
    </citation>
    <scope>NUCLEOTIDE SEQUENCE [LARGE SCALE GENOMIC DNA]</scope>
    <source>
        <strain evidence="1 2">DSM 20653</strain>
    </source>
</reference>
<accession>A0A0R1ZDD1</accession>
<sequence>MYNPFHFNQKDKRSLQLNNTAPFIVTGGKIISNNLTVSAEEALKHSDIYGVVNRISSDIASASIDIQKPFHKVIENPNKRQTKFGFFQSVLASMLLTGNAFVTIHRDGSLVPDELELVPSANVQMLLTDDLDILYTFSYNDGRPDKTLESKDVLHFKLLSTGYESNLYTGRSPLESLVNEVAIQNNSNRLTLNTLQSAISPTNILKVEKGILDSEHKKNLKQAFENSMRTGSTVVLDQSADLKTVQINSDVANFLKNNTYTSNQVAVAFGIPASYVGLNADEQSSIDMIRSQYISCLNTYIKPIEQELSKKLSYNNILDVKVNILDAIDTDNQALIKNVVDLSNAKAISPEQAQTILANYKALGMDKVVKDTGLQNTDTTEKVVEN</sequence>
<dbReference type="PATRIC" id="fig|1423820.4.peg.785"/>